<evidence type="ECO:0000313" key="6">
    <source>
        <dbReference type="Proteomes" id="UP000728185"/>
    </source>
</evidence>
<protein>
    <submittedName>
        <fullName evidence="4">Protein-UDP acetylgalactosaminyltransferase</fullName>
    </submittedName>
</protein>
<evidence type="ECO:0000259" key="3">
    <source>
        <dbReference type="Pfam" id="PF00535"/>
    </source>
</evidence>
<proteinExistence type="predicted"/>
<feature type="chain" id="PRO_5035390722" evidence="2">
    <location>
        <begin position="23"/>
        <end position="132"/>
    </location>
</feature>
<dbReference type="Proteomes" id="UP000728185">
    <property type="component" value="Unassembled WGS sequence"/>
</dbReference>
<name>A0A8E0S2C2_9TREM</name>
<reference evidence="4" key="1">
    <citation type="submission" date="2019-05" db="EMBL/GenBank/DDBJ databases">
        <title>Annotation for the trematode Fasciolopsis buski.</title>
        <authorList>
            <person name="Choi Y.-J."/>
        </authorList>
    </citation>
    <scope>NUCLEOTIDE SEQUENCE</scope>
    <source>
        <strain evidence="4">HT</strain>
        <tissue evidence="4">Whole worm</tissue>
    </source>
</reference>
<dbReference type="InterPro" id="IPR001173">
    <property type="entry name" value="Glyco_trans_2-like"/>
</dbReference>
<dbReference type="PANTHER" id="PTHR11675">
    <property type="entry name" value="N-ACETYLGALACTOSAMINYLTRANSFERASE"/>
    <property type="match status" value="1"/>
</dbReference>
<keyword evidence="1" id="KW-1015">Disulfide bond</keyword>
<dbReference type="Pfam" id="PF00535">
    <property type="entry name" value="Glycos_transf_2"/>
    <property type="match status" value="1"/>
</dbReference>
<evidence type="ECO:0000256" key="1">
    <source>
        <dbReference type="ARBA" id="ARBA00023157"/>
    </source>
</evidence>
<dbReference type="SUPFAM" id="SSF53448">
    <property type="entry name" value="Nucleotide-diphospho-sugar transferases"/>
    <property type="match status" value="1"/>
</dbReference>
<dbReference type="GO" id="GO:0005794">
    <property type="term" value="C:Golgi apparatus"/>
    <property type="evidence" value="ECO:0007669"/>
    <property type="project" value="TreeGrafter"/>
</dbReference>
<dbReference type="AlphaFoldDB" id="A0A8E0S2C2"/>
<dbReference type="PANTHER" id="PTHR11675:SF119">
    <property type="entry name" value="POLYPEPTIDE N-ACETYLGALACTOSAMINYLTRANSFERASE 2"/>
    <property type="match status" value="1"/>
</dbReference>
<keyword evidence="6" id="KW-1185">Reference proteome</keyword>
<dbReference type="InterPro" id="IPR029044">
    <property type="entry name" value="Nucleotide-diphossugar_trans"/>
</dbReference>
<dbReference type="EMBL" id="LUCM01001165">
    <property type="protein sequence ID" value="KAA0199363.1"/>
    <property type="molecule type" value="Genomic_DNA"/>
</dbReference>
<gene>
    <name evidence="4" type="ORF">FBUS_00199</name>
    <name evidence="5" type="ORF">FBUS_11713</name>
</gene>
<dbReference type="GO" id="GO:0006493">
    <property type="term" value="P:protein O-linked glycosylation"/>
    <property type="evidence" value="ECO:0007669"/>
    <property type="project" value="TreeGrafter"/>
</dbReference>
<keyword evidence="2" id="KW-0732">Signal</keyword>
<comment type="caution">
    <text evidence="4">The sequence shown here is derived from an EMBL/GenBank/DDBJ whole genome shotgun (WGS) entry which is preliminary data.</text>
</comment>
<evidence type="ECO:0000313" key="5">
    <source>
        <dbReference type="EMBL" id="KAA0200705.1"/>
    </source>
</evidence>
<accession>A0A8E0S2C2</accession>
<sequence>MIYLKEIYLFAMLLCATEKIICHPLKPSTSAQVHNCPNCECWMLDQLNGLVQPVPRNIRDLHSLLPEVSIIIVFYNEEPANLLGTLYSIWNMTSVSLIKEIILVDDFSDSLDAASLISKHKKVSSESTVHVT</sequence>
<dbReference type="GO" id="GO:0004653">
    <property type="term" value="F:polypeptide N-acetylgalactosaminyltransferase activity"/>
    <property type="evidence" value="ECO:0007669"/>
    <property type="project" value="TreeGrafter"/>
</dbReference>
<organism evidence="4 6">
    <name type="scientific">Fasciolopsis buskii</name>
    <dbReference type="NCBI Taxonomy" id="27845"/>
    <lineage>
        <taxon>Eukaryota</taxon>
        <taxon>Metazoa</taxon>
        <taxon>Spiralia</taxon>
        <taxon>Lophotrochozoa</taxon>
        <taxon>Platyhelminthes</taxon>
        <taxon>Trematoda</taxon>
        <taxon>Digenea</taxon>
        <taxon>Plagiorchiida</taxon>
        <taxon>Echinostomata</taxon>
        <taxon>Echinostomatoidea</taxon>
        <taxon>Fasciolidae</taxon>
        <taxon>Fasciolopsis</taxon>
    </lineage>
</organism>
<feature type="signal peptide" evidence="2">
    <location>
        <begin position="1"/>
        <end position="22"/>
    </location>
</feature>
<evidence type="ECO:0000313" key="4">
    <source>
        <dbReference type="EMBL" id="KAA0199363.1"/>
    </source>
</evidence>
<evidence type="ECO:0000256" key="2">
    <source>
        <dbReference type="SAM" id="SignalP"/>
    </source>
</evidence>
<feature type="domain" description="Glycosyltransferase 2-like" evidence="3">
    <location>
        <begin position="69"/>
        <end position="120"/>
    </location>
</feature>
<dbReference type="EMBL" id="LUCM01000349">
    <property type="protein sequence ID" value="KAA0200705.1"/>
    <property type="molecule type" value="Genomic_DNA"/>
</dbReference>
<dbReference type="Gene3D" id="3.90.550.10">
    <property type="entry name" value="Spore Coat Polysaccharide Biosynthesis Protein SpsA, Chain A"/>
    <property type="match status" value="1"/>
</dbReference>